<dbReference type="InterPro" id="IPR016187">
    <property type="entry name" value="CTDL_fold"/>
</dbReference>
<protein>
    <submittedName>
        <fullName evidence="4">Sulphatase-modifying factor protein</fullName>
    </submittedName>
</protein>
<accession>A0A656HBC9</accession>
<dbReference type="GO" id="GO:0120147">
    <property type="term" value="F:formylglycine-generating oxidase activity"/>
    <property type="evidence" value="ECO:0007669"/>
    <property type="project" value="TreeGrafter"/>
</dbReference>
<reference evidence="5" key="1">
    <citation type="journal article" date="2011" name="Stand. Genomic Sci.">
        <title>Genome sequence of the filamentous, gliding Thiothrix nivea neotype strain (JP2(T)).</title>
        <authorList>
            <person name="Lapidus A."/>
            <person name="Nolan M."/>
            <person name="Lucas S."/>
            <person name="Glavina Del Rio T."/>
            <person name="Tice H."/>
            <person name="Cheng J.F."/>
            <person name="Tapia R."/>
            <person name="Han C."/>
            <person name="Goodwin L."/>
            <person name="Pitluck S."/>
            <person name="Liolios K."/>
            <person name="Pagani I."/>
            <person name="Ivanova N."/>
            <person name="Huntemann M."/>
            <person name="Mavromatis K."/>
            <person name="Mikhailova N."/>
            <person name="Pati A."/>
            <person name="Chen A."/>
            <person name="Palaniappan K."/>
            <person name="Land M."/>
            <person name="Brambilla E.M."/>
            <person name="Rohde M."/>
            <person name="Abt B."/>
            <person name="Verbarg S."/>
            <person name="Goker M."/>
            <person name="Bristow J."/>
            <person name="Eisen J.A."/>
            <person name="Markowitz V."/>
            <person name="Hugenholtz P."/>
            <person name="Kyrpides N.C."/>
            <person name="Klenk H.P."/>
            <person name="Woyke T."/>
        </authorList>
    </citation>
    <scope>NUCLEOTIDE SEQUENCE [LARGE SCALE GENOMIC DNA]</scope>
    <source>
        <strain evidence="5">ATCC 35100 / DSM 5205 / JP2</strain>
    </source>
</reference>
<feature type="chain" id="PRO_5025013043" evidence="2">
    <location>
        <begin position="29"/>
        <end position="393"/>
    </location>
</feature>
<feature type="region of interest" description="Disordered" evidence="1">
    <location>
        <begin position="37"/>
        <end position="76"/>
    </location>
</feature>
<proteinExistence type="predicted"/>
<evidence type="ECO:0000313" key="4">
    <source>
        <dbReference type="EMBL" id="EIJ33254.1"/>
    </source>
</evidence>
<dbReference type="AlphaFoldDB" id="A0A656HBC9"/>
<dbReference type="Pfam" id="PF03781">
    <property type="entry name" value="FGE-sulfatase"/>
    <property type="match status" value="1"/>
</dbReference>
<dbReference type="PANTHER" id="PTHR23150:SF19">
    <property type="entry name" value="FORMYLGLYCINE-GENERATING ENZYME"/>
    <property type="match status" value="1"/>
</dbReference>
<gene>
    <name evidence="4" type="ORF">Thini_0617</name>
</gene>
<dbReference type="InterPro" id="IPR051043">
    <property type="entry name" value="Sulfatase_Mod_Factor_Kinase"/>
</dbReference>
<name>A0A656HBC9_THINJ</name>
<feature type="signal peptide" evidence="2">
    <location>
        <begin position="1"/>
        <end position="28"/>
    </location>
</feature>
<dbReference type="InterPro" id="IPR042095">
    <property type="entry name" value="SUMF_sf"/>
</dbReference>
<feature type="domain" description="Sulfatase-modifying factor enzyme-like" evidence="3">
    <location>
        <begin position="111"/>
        <end position="391"/>
    </location>
</feature>
<evidence type="ECO:0000256" key="2">
    <source>
        <dbReference type="SAM" id="SignalP"/>
    </source>
</evidence>
<keyword evidence="2" id="KW-0732">Signal</keyword>
<evidence type="ECO:0000256" key="1">
    <source>
        <dbReference type="SAM" id="MobiDB-lite"/>
    </source>
</evidence>
<dbReference type="InterPro" id="IPR005532">
    <property type="entry name" value="SUMF_dom"/>
</dbReference>
<keyword evidence="5" id="KW-1185">Reference proteome</keyword>
<evidence type="ECO:0000313" key="5">
    <source>
        <dbReference type="Proteomes" id="UP000005317"/>
    </source>
</evidence>
<dbReference type="Gene3D" id="3.90.1580.10">
    <property type="entry name" value="paralog of FGE (formylglycine-generating enzyme)"/>
    <property type="match status" value="1"/>
</dbReference>
<dbReference type="Proteomes" id="UP000005317">
    <property type="component" value="Unassembled WGS sequence"/>
</dbReference>
<dbReference type="PANTHER" id="PTHR23150">
    <property type="entry name" value="SULFATASE MODIFYING FACTOR 1, 2"/>
    <property type="match status" value="1"/>
</dbReference>
<sequence length="393" mass="43402" precursor="true">MQGQLSVFSVTLAVSASLVLGFAPAINAESQTLEEMAMEKRKQQDEAAAKAQKIADDKRKAKAAADAKKAEEKRKQREAKVAAEALAKQQAEAAAIAEQRKKGEFIRQISPEMVAIKQGCFQMGQSAAEKQWLIESAGQKIYDEFYADERQHKVCVEPGFEIARYEVTVGQFRRFVEATGYRTDAEKNVGGEEGCFSWTGKDFGWVGGRSWRDPGFAQTEQHPVVCVGWNDANAYVGWLGEQTGRDYRLPTEVEWEYAARAMTETTRYWGDDPANQAVCRYENVADTASIAKYPFASSFSCNDGYAETSPVGRFSANAYGLHDMLGNVSEWTCSAYTAAYNGSERQCSRGSGSLVVRGGAWYCWRGFVRAASRLRPGPAARGSYVGFRVARTP</sequence>
<dbReference type="SUPFAM" id="SSF56436">
    <property type="entry name" value="C-type lectin-like"/>
    <property type="match status" value="1"/>
</dbReference>
<dbReference type="OrthoDB" id="9768004at2"/>
<dbReference type="EMBL" id="JH651384">
    <property type="protein sequence ID" value="EIJ33254.1"/>
    <property type="molecule type" value="Genomic_DNA"/>
</dbReference>
<evidence type="ECO:0000259" key="3">
    <source>
        <dbReference type="Pfam" id="PF03781"/>
    </source>
</evidence>
<organism evidence="4 5">
    <name type="scientific">Thiothrix nivea (strain ATCC 35100 / DSM 5205 / JP2)</name>
    <dbReference type="NCBI Taxonomy" id="870187"/>
    <lineage>
        <taxon>Bacteria</taxon>
        <taxon>Pseudomonadati</taxon>
        <taxon>Pseudomonadota</taxon>
        <taxon>Gammaproteobacteria</taxon>
        <taxon>Thiotrichales</taxon>
        <taxon>Thiotrichaceae</taxon>
        <taxon>Thiothrix</taxon>
    </lineage>
</organism>